<name>A0A4P7HQH7_9RHOB</name>
<keyword evidence="5" id="KW-0349">Heme</keyword>
<evidence type="ECO:0000256" key="4">
    <source>
        <dbReference type="ARBA" id="ARBA00022475"/>
    </source>
</evidence>
<evidence type="ECO:0000259" key="14">
    <source>
        <dbReference type="SMART" id="SM00867"/>
    </source>
</evidence>
<dbReference type="InterPro" id="IPR007372">
    <property type="entry name" value="Lipid/polyisoprenoid-bd_YceI"/>
</dbReference>
<evidence type="ECO:0000256" key="11">
    <source>
        <dbReference type="ARBA" id="ARBA00023136"/>
    </source>
</evidence>
<dbReference type="InterPro" id="IPR052168">
    <property type="entry name" value="Cytochrome_b561_oxidase"/>
</dbReference>
<dbReference type="GO" id="GO:0005886">
    <property type="term" value="C:plasma membrane"/>
    <property type="evidence" value="ECO:0007669"/>
    <property type="project" value="UniProtKB-SubCell"/>
</dbReference>
<keyword evidence="8" id="KW-0249">Electron transport</keyword>
<evidence type="ECO:0000256" key="8">
    <source>
        <dbReference type="ARBA" id="ARBA00022982"/>
    </source>
</evidence>
<dbReference type="Pfam" id="PF04264">
    <property type="entry name" value="YceI"/>
    <property type="match status" value="1"/>
</dbReference>
<feature type="transmembrane region" description="Helical" evidence="13">
    <location>
        <begin position="12"/>
        <end position="34"/>
    </location>
</feature>
<dbReference type="Proteomes" id="UP000296374">
    <property type="component" value="Chromosome"/>
</dbReference>
<dbReference type="SUPFAM" id="SSF101874">
    <property type="entry name" value="YceI-like"/>
    <property type="match status" value="1"/>
</dbReference>
<evidence type="ECO:0000256" key="10">
    <source>
        <dbReference type="ARBA" id="ARBA00023004"/>
    </source>
</evidence>
<dbReference type="InterPro" id="IPR036761">
    <property type="entry name" value="TTHA0802/YceI-like_sf"/>
</dbReference>
<keyword evidence="10" id="KW-0408">Iron</keyword>
<dbReference type="InterPro" id="IPR016174">
    <property type="entry name" value="Di-haem_cyt_TM"/>
</dbReference>
<dbReference type="AlphaFoldDB" id="A0A4P7HQH7"/>
<comment type="similarity">
    <text evidence="12">Belongs to the cytochrome b561 family.</text>
</comment>
<evidence type="ECO:0000256" key="9">
    <source>
        <dbReference type="ARBA" id="ARBA00022989"/>
    </source>
</evidence>
<evidence type="ECO:0000256" key="3">
    <source>
        <dbReference type="ARBA" id="ARBA00022448"/>
    </source>
</evidence>
<evidence type="ECO:0000256" key="12">
    <source>
        <dbReference type="ARBA" id="ARBA00037975"/>
    </source>
</evidence>
<dbReference type="SUPFAM" id="SSF81342">
    <property type="entry name" value="Transmembrane di-heme cytochromes"/>
    <property type="match status" value="1"/>
</dbReference>
<dbReference type="KEGG" id="plia:E4191_14020"/>
<sequence>MRHNTARSYGSVTRTFHWLTALLILSNIGLGLWAERIPLEAMALKVQVFSLHKTLGLAALAVALARIGWALSQPRPAPVHPDRRAETLLAEAVHWTLYGAMVLVPVTGWIGHAATDGYAPILWPLGQGLPLVPKSPALSMTMAGVHHILAWMLMGSILLHVAGALKHALIDRDGVLARMTRGRPAGQGAAGRHLMPALVALAVLGAGAAYAVVTRPQDAGPATVLDQAASDWRVTQGDLGFAVVQMGSQIEGGFSDWTAAIAFDPDSGTGEVRVTINMDSVTIGTVTDQAKGSDFFDVATNPTAVFAGTIRPEGEGYVAEGPLTLRGQETPVTLPFTLQIDDAGVARMQGQAVMDRRDWQIGAGYADESTVGFEVQLTVALTAAR</sequence>
<dbReference type="GO" id="GO:0020037">
    <property type="term" value="F:heme binding"/>
    <property type="evidence" value="ECO:0007669"/>
    <property type="project" value="TreeGrafter"/>
</dbReference>
<dbReference type="GO" id="GO:0022904">
    <property type="term" value="P:respiratory electron transport chain"/>
    <property type="evidence" value="ECO:0007669"/>
    <property type="project" value="InterPro"/>
</dbReference>
<comment type="subcellular location">
    <subcellularLocation>
        <location evidence="2">Cell membrane</location>
        <topology evidence="2">Multi-pass membrane protein</topology>
    </subcellularLocation>
</comment>
<evidence type="ECO:0000256" key="13">
    <source>
        <dbReference type="SAM" id="Phobius"/>
    </source>
</evidence>
<keyword evidence="7" id="KW-0479">Metal-binding</keyword>
<keyword evidence="4" id="KW-1003">Cell membrane</keyword>
<gene>
    <name evidence="15" type="ORF">E4191_14020</name>
</gene>
<evidence type="ECO:0000256" key="1">
    <source>
        <dbReference type="ARBA" id="ARBA00001970"/>
    </source>
</evidence>
<evidence type="ECO:0000313" key="15">
    <source>
        <dbReference type="EMBL" id="QBX35687.1"/>
    </source>
</evidence>
<dbReference type="Pfam" id="PF01292">
    <property type="entry name" value="Ni_hydr_CYTB"/>
    <property type="match status" value="1"/>
</dbReference>
<evidence type="ECO:0000256" key="7">
    <source>
        <dbReference type="ARBA" id="ARBA00022723"/>
    </source>
</evidence>
<feature type="transmembrane region" description="Helical" evidence="13">
    <location>
        <begin position="54"/>
        <end position="71"/>
    </location>
</feature>
<dbReference type="RefSeq" id="WP_135313952.1">
    <property type="nucleotide sequence ID" value="NZ_CP038439.1"/>
</dbReference>
<feature type="transmembrane region" description="Helical" evidence="13">
    <location>
        <begin position="148"/>
        <end position="169"/>
    </location>
</feature>
<dbReference type="EMBL" id="CP038439">
    <property type="protein sequence ID" value="QBX35687.1"/>
    <property type="molecule type" value="Genomic_DNA"/>
</dbReference>
<evidence type="ECO:0000256" key="5">
    <source>
        <dbReference type="ARBA" id="ARBA00022617"/>
    </source>
</evidence>
<dbReference type="Gene3D" id="1.20.950.20">
    <property type="entry name" value="Transmembrane di-heme cytochromes, Chain C"/>
    <property type="match status" value="1"/>
</dbReference>
<protein>
    <submittedName>
        <fullName evidence="15">Cytochrome</fullName>
    </submittedName>
</protein>
<evidence type="ECO:0000256" key="2">
    <source>
        <dbReference type="ARBA" id="ARBA00004651"/>
    </source>
</evidence>
<feature type="transmembrane region" description="Helical" evidence="13">
    <location>
        <begin position="92"/>
        <end position="114"/>
    </location>
</feature>
<keyword evidence="11 13" id="KW-0472">Membrane</keyword>
<dbReference type="PANTHER" id="PTHR30529">
    <property type="entry name" value="CYTOCHROME B561"/>
    <property type="match status" value="1"/>
</dbReference>
<dbReference type="Gene3D" id="2.40.128.110">
    <property type="entry name" value="Lipid/polyisoprenoid-binding, YceI-like"/>
    <property type="match status" value="1"/>
</dbReference>
<dbReference type="PANTHER" id="PTHR30529:SF7">
    <property type="entry name" value="CYTOCHROME B561 BACTERIAL_NI-HYDROGENASE DOMAIN-CONTAINING PROTEIN"/>
    <property type="match status" value="1"/>
</dbReference>
<evidence type="ECO:0000313" key="16">
    <source>
        <dbReference type="Proteomes" id="UP000296374"/>
    </source>
</evidence>
<comment type="cofactor">
    <cofactor evidence="1">
        <name>heme b</name>
        <dbReference type="ChEBI" id="CHEBI:60344"/>
    </cofactor>
</comment>
<evidence type="ECO:0000256" key="6">
    <source>
        <dbReference type="ARBA" id="ARBA00022692"/>
    </source>
</evidence>
<dbReference type="SMART" id="SM00867">
    <property type="entry name" value="YceI"/>
    <property type="match status" value="1"/>
</dbReference>
<dbReference type="GO" id="GO:0046872">
    <property type="term" value="F:metal ion binding"/>
    <property type="evidence" value="ECO:0007669"/>
    <property type="project" value="UniProtKB-KW"/>
</dbReference>
<organism evidence="15 16">
    <name type="scientific">Paracoccus liaowanqingii</name>
    <dbReference type="NCBI Taxonomy" id="2560053"/>
    <lineage>
        <taxon>Bacteria</taxon>
        <taxon>Pseudomonadati</taxon>
        <taxon>Pseudomonadota</taxon>
        <taxon>Alphaproteobacteria</taxon>
        <taxon>Rhodobacterales</taxon>
        <taxon>Paracoccaceae</taxon>
        <taxon>Paracoccus</taxon>
    </lineage>
</organism>
<feature type="transmembrane region" description="Helical" evidence="13">
    <location>
        <begin position="190"/>
        <end position="213"/>
    </location>
</feature>
<dbReference type="InterPro" id="IPR011577">
    <property type="entry name" value="Cyt_b561_bac/Ni-Hgenase"/>
</dbReference>
<accession>A0A4P7HQH7</accession>
<keyword evidence="9 13" id="KW-1133">Transmembrane helix</keyword>
<dbReference type="GO" id="GO:0009055">
    <property type="term" value="F:electron transfer activity"/>
    <property type="evidence" value="ECO:0007669"/>
    <property type="project" value="InterPro"/>
</dbReference>
<proteinExistence type="inferred from homology"/>
<keyword evidence="3" id="KW-0813">Transport</keyword>
<reference evidence="16" key="1">
    <citation type="submission" date="2019-03" db="EMBL/GenBank/DDBJ databases">
        <authorList>
            <person name="Li J."/>
        </authorList>
    </citation>
    <scope>NUCLEOTIDE SEQUENCE [LARGE SCALE GENOMIC DNA]</scope>
    <source>
        <strain evidence="16">2251</strain>
    </source>
</reference>
<keyword evidence="6 13" id="KW-0812">Transmembrane</keyword>
<feature type="domain" description="Lipid/polyisoprenoid-binding YceI-like" evidence="14">
    <location>
        <begin position="231"/>
        <end position="384"/>
    </location>
</feature>